<organism evidence="2 3">
    <name type="scientific">Bradyrhizobium erythrophlei</name>
    <dbReference type="NCBI Taxonomy" id="1437360"/>
    <lineage>
        <taxon>Bacteria</taxon>
        <taxon>Pseudomonadati</taxon>
        <taxon>Pseudomonadota</taxon>
        <taxon>Alphaproteobacteria</taxon>
        <taxon>Hyphomicrobiales</taxon>
        <taxon>Nitrobacteraceae</taxon>
        <taxon>Bradyrhizobium</taxon>
    </lineage>
</organism>
<dbReference type="Gene3D" id="3.40.190.10">
    <property type="entry name" value="Periplasmic binding protein-like II"/>
    <property type="match status" value="2"/>
</dbReference>
<proteinExistence type="predicted"/>
<dbReference type="OrthoDB" id="8188218at2"/>
<dbReference type="PANTHER" id="PTHR42941">
    <property type="entry name" value="SLL1037 PROTEIN"/>
    <property type="match status" value="1"/>
</dbReference>
<gene>
    <name evidence="2" type="ORF">SAMN05444170_3974</name>
</gene>
<evidence type="ECO:0000313" key="3">
    <source>
        <dbReference type="Proteomes" id="UP000184096"/>
    </source>
</evidence>
<protein>
    <submittedName>
        <fullName evidence="2">TRAP-type uncharacterized transport system, substrate-binding protein</fullName>
    </submittedName>
</protein>
<dbReference type="RefSeq" id="WP_072820277.1">
    <property type="nucleotide sequence ID" value="NZ_LT670849.1"/>
</dbReference>
<feature type="chain" id="PRO_5012997771" evidence="1">
    <location>
        <begin position="34"/>
        <end position="422"/>
    </location>
</feature>
<keyword evidence="3" id="KW-1185">Reference proteome</keyword>
<accession>A0A1M7U8N0</accession>
<dbReference type="SUPFAM" id="SSF53850">
    <property type="entry name" value="Periplasmic binding protein-like II"/>
    <property type="match status" value="1"/>
</dbReference>
<dbReference type="PANTHER" id="PTHR42941:SF1">
    <property type="entry name" value="SLL1037 PROTEIN"/>
    <property type="match status" value="1"/>
</dbReference>
<dbReference type="InterPro" id="IPR011852">
    <property type="entry name" value="TRAP_TAXI"/>
</dbReference>
<evidence type="ECO:0000256" key="1">
    <source>
        <dbReference type="SAM" id="SignalP"/>
    </source>
</evidence>
<feature type="signal peptide" evidence="1">
    <location>
        <begin position="1"/>
        <end position="33"/>
    </location>
</feature>
<reference evidence="3" key="1">
    <citation type="submission" date="2016-11" db="EMBL/GenBank/DDBJ databases">
        <authorList>
            <person name="Varghese N."/>
            <person name="Submissions S."/>
        </authorList>
    </citation>
    <scope>NUCLEOTIDE SEQUENCE [LARGE SCALE GENOMIC DNA]</scope>
    <source>
        <strain evidence="3">GAS401</strain>
    </source>
</reference>
<dbReference type="Proteomes" id="UP000184096">
    <property type="component" value="Chromosome I"/>
</dbReference>
<name>A0A1M7U8N0_9BRAD</name>
<keyword evidence="1" id="KW-0732">Signal</keyword>
<sequence length="422" mass="46759">MGVLTAAARNLFLYLSFFASLIAAMSWSHPSVAEGQRRAAAQTQAAATANSYEEKKRQANDIAVSVVVSGLSCTCARFTEDIRNVVNDLGPDGIRILPVLGVGGLQNVNDVLFLKNIDMGVVDEDNLRLLKQKDPVLYANIEQRIQYITKLYNSEFHVLARDEIKSYDDLRGKKVNFNLKDSQTEVTADTVFNALNIPVQRSYYDNDEAIKRLIAGDISAMIILTGAPQAALAKLKKEDGVHFLALDQESLPKRDLHDLFASYLPAEITHELYPNLVAEGTSVPTIANRALLVAYAWPENSEKYRKVAKFVDAFFSKIDQFNNTSRHPKWREVNLSADMPGWVRFKPAADWLAAHKNQPVSANSEGATGLSTVELRLAFDKFMQTYASASGGKELSARDREALFVRFKESLAGSKAQQANAH</sequence>
<dbReference type="Pfam" id="PF16868">
    <property type="entry name" value="NMT1_3"/>
    <property type="match status" value="1"/>
</dbReference>
<evidence type="ECO:0000313" key="2">
    <source>
        <dbReference type="EMBL" id="SHN79275.1"/>
    </source>
</evidence>
<dbReference type="AlphaFoldDB" id="A0A1M7U8N0"/>
<dbReference type="EMBL" id="LT670849">
    <property type="protein sequence ID" value="SHN79275.1"/>
    <property type="molecule type" value="Genomic_DNA"/>
</dbReference>